<dbReference type="CDD" id="cd08646">
    <property type="entry name" value="FMT_core_Met-tRNA-FMT_N"/>
    <property type="match status" value="1"/>
</dbReference>
<evidence type="ECO:0000259" key="7">
    <source>
        <dbReference type="Pfam" id="PF02911"/>
    </source>
</evidence>
<evidence type="ECO:0000313" key="9">
    <source>
        <dbReference type="Proteomes" id="UP000051655"/>
    </source>
</evidence>
<dbReference type="PATRIC" id="fig|1616.3.peg.823"/>
<comment type="caution">
    <text evidence="8">The sequence shown here is derived from an EMBL/GenBank/DDBJ whole genome shotgun (WGS) entry which is preliminary data.</text>
</comment>
<organism evidence="8 9">
    <name type="scientific">Weissella kandleri</name>
    <dbReference type="NCBI Taxonomy" id="1616"/>
    <lineage>
        <taxon>Bacteria</taxon>
        <taxon>Bacillati</taxon>
        <taxon>Bacillota</taxon>
        <taxon>Bacilli</taxon>
        <taxon>Lactobacillales</taxon>
        <taxon>Lactobacillaceae</taxon>
        <taxon>Weissella</taxon>
    </lineage>
</organism>
<feature type="domain" description="Formyl transferase N-terminal" evidence="6">
    <location>
        <begin position="2"/>
        <end position="175"/>
    </location>
</feature>
<dbReference type="Gene3D" id="3.40.50.12230">
    <property type="match status" value="1"/>
</dbReference>
<dbReference type="AlphaFoldDB" id="A0A0R2JIH6"/>
<evidence type="ECO:0000256" key="2">
    <source>
        <dbReference type="ARBA" id="ARBA00012261"/>
    </source>
</evidence>
<dbReference type="InterPro" id="IPR002376">
    <property type="entry name" value="Formyl_transf_N"/>
</dbReference>
<dbReference type="InterPro" id="IPR001555">
    <property type="entry name" value="GART_AS"/>
</dbReference>
<dbReference type="EC" id="2.1.2.9" evidence="2 5"/>
<dbReference type="NCBIfam" id="TIGR00460">
    <property type="entry name" value="fmt"/>
    <property type="match status" value="1"/>
</dbReference>
<dbReference type="InterPro" id="IPR011034">
    <property type="entry name" value="Formyl_transferase-like_C_sf"/>
</dbReference>
<dbReference type="Pfam" id="PF00551">
    <property type="entry name" value="Formyl_trans_N"/>
    <property type="match status" value="1"/>
</dbReference>
<comment type="catalytic activity">
    <reaction evidence="5">
        <text>L-methionyl-tRNA(fMet) + (6R)-10-formyltetrahydrofolate = N-formyl-L-methionyl-tRNA(fMet) + (6S)-5,6,7,8-tetrahydrofolate + H(+)</text>
        <dbReference type="Rhea" id="RHEA:24380"/>
        <dbReference type="Rhea" id="RHEA-COMP:9952"/>
        <dbReference type="Rhea" id="RHEA-COMP:9953"/>
        <dbReference type="ChEBI" id="CHEBI:15378"/>
        <dbReference type="ChEBI" id="CHEBI:57453"/>
        <dbReference type="ChEBI" id="CHEBI:78530"/>
        <dbReference type="ChEBI" id="CHEBI:78844"/>
        <dbReference type="ChEBI" id="CHEBI:195366"/>
        <dbReference type="EC" id="2.1.2.9"/>
    </reaction>
</comment>
<dbReference type="GO" id="GO:0005829">
    <property type="term" value="C:cytosol"/>
    <property type="evidence" value="ECO:0007669"/>
    <property type="project" value="TreeGrafter"/>
</dbReference>
<evidence type="ECO:0000259" key="6">
    <source>
        <dbReference type="Pfam" id="PF00551"/>
    </source>
</evidence>
<comment type="function">
    <text evidence="5">Attaches a formyl group to the free amino group of methionyl-tRNA(fMet). The formyl group appears to play a dual role in the initiator identity of N-formylmethionyl-tRNA by promoting its recognition by IF2 and preventing the misappropriation of this tRNA by the elongation apparatus.</text>
</comment>
<dbReference type="SUPFAM" id="SSF53328">
    <property type="entry name" value="Formyltransferase"/>
    <property type="match status" value="1"/>
</dbReference>
<dbReference type="EMBL" id="JQBP01000003">
    <property type="protein sequence ID" value="KRN75045.1"/>
    <property type="molecule type" value="Genomic_DNA"/>
</dbReference>
<dbReference type="STRING" id="1616.IV73_GL000803"/>
<keyword evidence="9" id="KW-1185">Reference proteome</keyword>
<evidence type="ECO:0000256" key="4">
    <source>
        <dbReference type="ARBA" id="ARBA00022917"/>
    </source>
</evidence>
<evidence type="ECO:0000256" key="5">
    <source>
        <dbReference type="HAMAP-Rule" id="MF_00182"/>
    </source>
</evidence>
<dbReference type="PROSITE" id="PS00373">
    <property type="entry name" value="GART"/>
    <property type="match status" value="1"/>
</dbReference>
<dbReference type="CDD" id="cd08704">
    <property type="entry name" value="Met_tRNA_FMT_C"/>
    <property type="match status" value="1"/>
</dbReference>
<sequence>MGTPVFAVNILEALLQEADYEVVAVLTQPDRPVGRKHTLTPSPVKALAQEHQLPIFQPTKLSGSAEMDQLIALEPDIMITAAYGQFLPTKLLKAAKIGAINVHASLLPKYRGGAPIHYAVMNGDDETGVSIMYMIKEMDAGDILSQARLPITDADTTGTMFEKLSLLGRDLLLQTLPDLIAGTNQAWPQNQAEVTFAPTIKPEEEVIDFNQPARTIFNKIRGLNPFPIAHTTINGVRTKLISAHLVDETNQAEAGTVVLKNKHELWIAGNDGHAVAIDQIQPAGKAVMDITAYLNGHANFNEGDQVITNE</sequence>
<accession>A0A0R2JIH6</accession>
<dbReference type="PANTHER" id="PTHR11138">
    <property type="entry name" value="METHIONYL-TRNA FORMYLTRANSFERASE"/>
    <property type="match status" value="1"/>
</dbReference>
<feature type="domain" description="Formyl transferase C-terminal" evidence="7">
    <location>
        <begin position="200"/>
        <end position="297"/>
    </location>
</feature>
<dbReference type="SUPFAM" id="SSF50486">
    <property type="entry name" value="FMT C-terminal domain-like"/>
    <property type="match status" value="1"/>
</dbReference>
<feature type="binding site" evidence="5">
    <location>
        <begin position="105"/>
        <end position="108"/>
    </location>
    <ligand>
        <name>(6S)-5,6,7,8-tetrahydrofolate</name>
        <dbReference type="ChEBI" id="CHEBI:57453"/>
    </ligand>
</feature>
<evidence type="ECO:0000256" key="1">
    <source>
        <dbReference type="ARBA" id="ARBA00010699"/>
    </source>
</evidence>
<keyword evidence="4 5" id="KW-0648">Protein biosynthesis</keyword>
<dbReference type="InterPro" id="IPR005793">
    <property type="entry name" value="Formyl_trans_C"/>
</dbReference>
<dbReference type="InterPro" id="IPR005794">
    <property type="entry name" value="Fmt"/>
</dbReference>
<dbReference type="Proteomes" id="UP000051655">
    <property type="component" value="Unassembled WGS sequence"/>
</dbReference>
<name>A0A0R2JIH6_9LACO</name>
<dbReference type="InterPro" id="IPR036477">
    <property type="entry name" value="Formyl_transf_N_sf"/>
</dbReference>
<dbReference type="HAMAP" id="MF_00182">
    <property type="entry name" value="Formyl_trans"/>
    <property type="match status" value="1"/>
</dbReference>
<dbReference type="InterPro" id="IPR041711">
    <property type="entry name" value="Met-tRNA-FMT_N"/>
</dbReference>
<keyword evidence="3 5" id="KW-0808">Transferase</keyword>
<dbReference type="InterPro" id="IPR044135">
    <property type="entry name" value="Met-tRNA-FMT_C"/>
</dbReference>
<protein>
    <recommendedName>
        <fullName evidence="2 5">Methionyl-tRNA formyltransferase</fullName>
        <ecNumber evidence="2 5">2.1.2.9</ecNumber>
    </recommendedName>
</protein>
<gene>
    <name evidence="5" type="primary">fmt</name>
    <name evidence="8" type="ORF">IV73_GL000803</name>
</gene>
<dbReference type="PANTHER" id="PTHR11138:SF5">
    <property type="entry name" value="METHIONYL-TRNA FORMYLTRANSFERASE, MITOCHONDRIAL"/>
    <property type="match status" value="1"/>
</dbReference>
<dbReference type="FunFam" id="3.40.50.12230:FF:000001">
    <property type="entry name" value="Methionyl-tRNA formyltransferase"/>
    <property type="match status" value="1"/>
</dbReference>
<evidence type="ECO:0000313" key="8">
    <source>
        <dbReference type="EMBL" id="KRN75045.1"/>
    </source>
</evidence>
<dbReference type="GO" id="GO:0004479">
    <property type="term" value="F:methionyl-tRNA formyltransferase activity"/>
    <property type="evidence" value="ECO:0007669"/>
    <property type="project" value="UniProtKB-UniRule"/>
</dbReference>
<proteinExistence type="inferred from homology"/>
<evidence type="ECO:0000256" key="3">
    <source>
        <dbReference type="ARBA" id="ARBA00022679"/>
    </source>
</evidence>
<reference evidence="8 9" key="1">
    <citation type="journal article" date="2015" name="Genome Announc.">
        <title>Expanding the biotechnology potential of lactobacilli through comparative genomics of 213 strains and associated genera.</title>
        <authorList>
            <person name="Sun Z."/>
            <person name="Harris H.M."/>
            <person name="McCann A."/>
            <person name="Guo C."/>
            <person name="Argimon S."/>
            <person name="Zhang W."/>
            <person name="Yang X."/>
            <person name="Jeffery I.B."/>
            <person name="Cooney J.C."/>
            <person name="Kagawa T.F."/>
            <person name="Liu W."/>
            <person name="Song Y."/>
            <person name="Salvetti E."/>
            <person name="Wrobel A."/>
            <person name="Rasinkangas P."/>
            <person name="Parkhill J."/>
            <person name="Rea M.C."/>
            <person name="O'Sullivan O."/>
            <person name="Ritari J."/>
            <person name="Douillard F.P."/>
            <person name="Paul Ross R."/>
            <person name="Yang R."/>
            <person name="Briner A.E."/>
            <person name="Felis G.E."/>
            <person name="de Vos W.M."/>
            <person name="Barrangou R."/>
            <person name="Klaenhammer T.R."/>
            <person name="Caufield P.W."/>
            <person name="Cui Y."/>
            <person name="Zhang H."/>
            <person name="O'Toole P.W."/>
        </authorList>
    </citation>
    <scope>NUCLEOTIDE SEQUENCE [LARGE SCALE GENOMIC DNA]</scope>
    <source>
        <strain evidence="8 9">DSM 20593</strain>
    </source>
</reference>
<comment type="similarity">
    <text evidence="1 5">Belongs to the Fmt family.</text>
</comment>
<dbReference type="Pfam" id="PF02911">
    <property type="entry name" value="Formyl_trans_C"/>
    <property type="match status" value="1"/>
</dbReference>